<dbReference type="Pfam" id="PF22279">
    <property type="entry name" value="DGF-1_N"/>
    <property type="match status" value="1"/>
</dbReference>
<protein>
    <submittedName>
        <fullName evidence="2">Dispersed gene family protein 1 (DGF-1)</fullName>
    </submittedName>
</protein>
<keyword evidence="3" id="KW-1185">Reference proteome</keyword>
<gene>
    <name evidence="2" type="ORF">Tco025E_09319</name>
</gene>
<dbReference type="Proteomes" id="UP000284403">
    <property type="component" value="Unassembled WGS sequence"/>
</dbReference>
<dbReference type="EMBL" id="MKKU01001064">
    <property type="protein sequence ID" value="RNE98116.1"/>
    <property type="molecule type" value="Genomic_DNA"/>
</dbReference>
<organism evidence="2 3">
    <name type="scientific">Trypanosoma conorhini</name>
    <dbReference type="NCBI Taxonomy" id="83891"/>
    <lineage>
        <taxon>Eukaryota</taxon>
        <taxon>Discoba</taxon>
        <taxon>Euglenozoa</taxon>
        <taxon>Kinetoplastea</taxon>
        <taxon>Metakinetoplastina</taxon>
        <taxon>Trypanosomatida</taxon>
        <taxon>Trypanosomatidae</taxon>
        <taxon>Trypanosoma</taxon>
    </lineage>
</organism>
<accession>A0A422MY25</accession>
<name>A0A422MY25_9TRYP</name>
<evidence type="ECO:0000313" key="3">
    <source>
        <dbReference type="Proteomes" id="UP000284403"/>
    </source>
</evidence>
<sequence>MKSSVVAFSRALPQRCDIAVTEVDAVQPSSVSLPGVGDSSHSVVTLESVVLNASSLLVSNVRARASGYYGKPGVHSPGYLKLVGGSSLYVRYCSFEDYTHLLYAYSLSLSDHSVLAVLNNTMSAGMSFLFQLSGYSVSDHSVLRVVGNRGPVSYAIFMYNSWSVQQSSWLDWRDNDVGAGEMFYHLASAPISVDNSSAVTLTGCKMGSTGVSRSLLKHADAGYKFTAGCLTVAGKVLTAAEMGRNGIDKVTTVAACGECTKDGDCFGALTTAVRGCKCECASGGHGDVCAPAPVPVGPVPVPSPPSPPPPPAFGECVSDVVYPEVTQAVGSGLSWLCYRNVTFSGGA</sequence>
<dbReference type="OrthoDB" id="251222at2759"/>
<comment type="caution">
    <text evidence="2">The sequence shown here is derived from an EMBL/GenBank/DDBJ whole genome shotgun (WGS) entry which is preliminary data.</text>
</comment>
<proteinExistence type="predicted"/>
<reference evidence="2 3" key="1">
    <citation type="journal article" date="2018" name="BMC Genomics">
        <title>Genomic comparison of Trypanosoma conorhini and Trypanosoma rangeli to Trypanosoma cruzi strains of high and low virulence.</title>
        <authorList>
            <person name="Bradwell K.R."/>
            <person name="Koparde V.N."/>
            <person name="Matveyev A.V."/>
            <person name="Serrano M.G."/>
            <person name="Alves J.M."/>
            <person name="Parikh H."/>
            <person name="Huang B."/>
            <person name="Lee V."/>
            <person name="Espinosa-Alvarez O."/>
            <person name="Ortiz P.A."/>
            <person name="Costa-Martins A.G."/>
            <person name="Teixeira M.M."/>
            <person name="Buck G.A."/>
        </authorList>
    </citation>
    <scope>NUCLEOTIDE SEQUENCE [LARGE SCALE GENOMIC DNA]</scope>
    <source>
        <strain evidence="2 3">025E</strain>
    </source>
</reference>
<dbReference type="RefSeq" id="XP_029223769.1">
    <property type="nucleotide sequence ID" value="XM_029376139.1"/>
</dbReference>
<dbReference type="AlphaFoldDB" id="A0A422MY25"/>
<dbReference type="GeneID" id="40322930"/>
<evidence type="ECO:0000313" key="2">
    <source>
        <dbReference type="EMBL" id="RNE98116.1"/>
    </source>
</evidence>
<evidence type="ECO:0000259" key="1">
    <source>
        <dbReference type="Pfam" id="PF22279"/>
    </source>
</evidence>
<feature type="domain" description="Dispersed gene family protein 1 N-terminal" evidence="1">
    <location>
        <begin position="197"/>
        <end position="289"/>
    </location>
</feature>
<dbReference type="InterPro" id="IPR053914">
    <property type="entry name" value="DGF-1_N"/>
</dbReference>